<dbReference type="EMBL" id="CADCVE010000042">
    <property type="protein sequence ID" value="CAA9454050.1"/>
    <property type="molecule type" value="Genomic_DNA"/>
</dbReference>
<dbReference type="PRINTS" id="PR00111">
    <property type="entry name" value="ABHYDROLASE"/>
</dbReference>
<dbReference type="InterPro" id="IPR000639">
    <property type="entry name" value="Epox_hydrolase-like"/>
</dbReference>
<protein>
    <submittedName>
        <fullName evidence="2">Oxidoreductase</fullName>
    </submittedName>
</protein>
<dbReference type="GO" id="GO:0003824">
    <property type="term" value="F:catalytic activity"/>
    <property type="evidence" value="ECO:0007669"/>
    <property type="project" value="InterPro"/>
</dbReference>
<gene>
    <name evidence="2" type="ORF">AVDCRST_MAG28-2142</name>
</gene>
<proteinExistence type="predicted"/>
<reference evidence="2" key="1">
    <citation type="submission" date="2020-02" db="EMBL/GenBank/DDBJ databases">
        <authorList>
            <person name="Meier V. D."/>
        </authorList>
    </citation>
    <scope>NUCLEOTIDE SEQUENCE</scope>
    <source>
        <strain evidence="2">AVDCRST_MAG28</strain>
    </source>
</reference>
<dbReference type="Pfam" id="PF00561">
    <property type="entry name" value="Abhydrolase_1"/>
    <property type="match status" value="1"/>
</dbReference>
<dbReference type="PRINTS" id="PR00412">
    <property type="entry name" value="EPOXHYDRLASE"/>
</dbReference>
<dbReference type="InterPro" id="IPR050266">
    <property type="entry name" value="AB_hydrolase_sf"/>
</dbReference>
<accession>A0A6J4QZ79</accession>
<dbReference type="InterPro" id="IPR000073">
    <property type="entry name" value="AB_hydrolase_1"/>
</dbReference>
<name>A0A6J4QZ79_9ACTN</name>
<sequence>MESRTIEADGIRMRWEEEGEGHPVVFVHGIPTTPRLWRHVIPRVRNARCMAWEMVGYGASIEEGRERDISVARQADYLAAWMREVGLESAFLVGHDLGGGVAQILAVRRPELVRGLVLMNSICYDSWPIPSVKAMRMMGPGVERMPDGVFRLVYSTFLHRGHDNSDRAKESISEHWPYYEAAGGAAAMVRQIRSLDVNDTLSVADQIPNIEAPARLVWGAADEFQQIGYGYRLAYELGAKIERIEGGKHFVPEDHPEEVAAAVNDLLEGAG</sequence>
<dbReference type="AlphaFoldDB" id="A0A6J4QZ79"/>
<dbReference type="PANTHER" id="PTHR43798">
    <property type="entry name" value="MONOACYLGLYCEROL LIPASE"/>
    <property type="match status" value="1"/>
</dbReference>
<feature type="domain" description="AB hydrolase-1" evidence="1">
    <location>
        <begin position="23"/>
        <end position="153"/>
    </location>
</feature>
<evidence type="ECO:0000313" key="2">
    <source>
        <dbReference type="EMBL" id="CAA9454050.1"/>
    </source>
</evidence>
<dbReference type="SUPFAM" id="SSF53474">
    <property type="entry name" value="alpha/beta-Hydrolases"/>
    <property type="match status" value="1"/>
</dbReference>
<organism evidence="2">
    <name type="scientific">uncultured Rubrobacteraceae bacterium</name>
    <dbReference type="NCBI Taxonomy" id="349277"/>
    <lineage>
        <taxon>Bacteria</taxon>
        <taxon>Bacillati</taxon>
        <taxon>Actinomycetota</taxon>
        <taxon>Rubrobacteria</taxon>
        <taxon>Rubrobacterales</taxon>
        <taxon>Rubrobacteraceae</taxon>
        <taxon>environmental samples</taxon>
    </lineage>
</organism>
<dbReference type="Gene3D" id="3.40.50.1820">
    <property type="entry name" value="alpha/beta hydrolase"/>
    <property type="match status" value="1"/>
</dbReference>
<dbReference type="InterPro" id="IPR029058">
    <property type="entry name" value="AB_hydrolase_fold"/>
</dbReference>
<evidence type="ECO:0000259" key="1">
    <source>
        <dbReference type="Pfam" id="PF00561"/>
    </source>
</evidence>